<comment type="caution">
    <text evidence="4">The sequence shown here is derived from an EMBL/GenBank/DDBJ whole genome shotgun (WGS) entry which is preliminary data.</text>
</comment>
<keyword evidence="2 4" id="KW-0560">Oxidoreductase</keyword>
<dbReference type="CDD" id="cd05233">
    <property type="entry name" value="SDR_c"/>
    <property type="match status" value="1"/>
</dbReference>
<dbReference type="InterPro" id="IPR002347">
    <property type="entry name" value="SDR_fam"/>
</dbReference>
<dbReference type="EC" id="1.-.-.-" evidence="4"/>
<evidence type="ECO:0000256" key="2">
    <source>
        <dbReference type="ARBA" id="ARBA00023002"/>
    </source>
</evidence>
<sequence>MTGFDFSGKVVLVTGGTKGIGAAIAQAFMDAGATVYVCGRTPPASVAADALAGSQTGSQTALPENAPRFIAADVRDIDAIDALLAQIERETGQLDVLVSNAGGAPFALAAQASPRFTEAVIRLNLLAPLQIAQRANTLMQQQPDGGVLLFIGSVSGLRASPGTAAYGAAKAGLLNAVRSLAVEWAPKVRVCAVSPSLVETEAATSGHTGSSPADGEAALDNITATIPAGRLAKPGDIASACLFLASPHAAYASGSNLILEGGGEVPAFLAATDLHKAFATTP</sequence>
<dbReference type="EMBL" id="CAJNAS010000007">
    <property type="protein sequence ID" value="CAE6892199.1"/>
    <property type="molecule type" value="Genomic_DNA"/>
</dbReference>
<feature type="domain" description="Ketoreductase" evidence="3">
    <location>
        <begin position="9"/>
        <end position="208"/>
    </location>
</feature>
<gene>
    <name evidence="4" type="primary">ucpA_1</name>
    <name evidence="4" type="ORF">R70211_02779</name>
</gene>
<dbReference type="FunFam" id="3.40.50.720:FF:000084">
    <property type="entry name" value="Short-chain dehydrogenase reductase"/>
    <property type="match status" value="1"/>
</dbReference>
<dbReference type="InterPro" id="IPR036291">
    <property type="entry name" value="NAD(P)-bd_dom_sf"/>
</dbReference>
<dbReference type="AlphaFoldDB" id="A0A9N8MY45"/>
<dbReference type="NCBIfam" id="NF005893">
    <property type="entry name" value="PRK07856.1"/>
    <property type="match status" value="1"/>
</dbReference>
<name>A0A9N8MY45_9BURK</name>
<evidence type="ECO:0000256" key="1">
    <source>
        <dbReference type="ARBA" id="ARBA00006484"/>
    </source>
</evidence>
<evidence type="ECO:0000313" key="5">
    <source>
        <dbReference type="Proteomes" id="UP000675121"/>
    </source>
</evidence>
<comment type="similarity">
    <text evidence="1">Belongs to the short-chain dehydrogenases/reductases (SDR) family.</text>
</comment>
<dbReference type="PRINTS" id="PR00081">
    <property type="entry name" value="GDHRDH"/>
</dbReference>
<organism evidence="4 5">
    <name type="scientific">Paraburkholderia domus</name>
    <dbReference type="NCBI Taxonomy" id="2793075"/>
    <lineage>
        <taxon>Bacteria</taxon>
        <taxon>Pseudomonadati</taxon>
        <taxon>Pseudomonadota</taxon>
        <taxon>Betaproteobacteria</taxon>
        <taxon>Burkholderiales</taxon>
        <taxon>Burkholderiaceae</taxon>
        <taxon>Paraburkholderia</taxon>
    </lineage>
</organism>
<proteinExistence type="inferred from homology"/>
<dbReference type="SUPFAM" id="SSF51735">
    <property type="entry name" value="NAD(P)-binding Rossmann-fold domains"/>
    <property type="match status" value="1"/>
</dbReference>
<evidence type="ECO:0000313" key="4">
    <source>
        <dbReference type="EMBL" id="CAE6892199.1"/>
    </source>
</evidence>
<keyword evidence="5" id="KW-1185">Reference proteome</keyword>
<dbReference type="RefSeq" id="WP_201086624.1">
    <property type="nucleotide sequence ID" value="NZ_CAJNAS010000007.1"/>
</dbReference>
<dbReference type="Pfam" id="PF13561">
    <property type="entry name" value="adh_short_C2"/>
    <property type="match status" value="1"/>
</dbReference>
<dbReference type="Gene3D" id="3.40.50.720">
    <property type="entry name" value="NAD(P)-binding Rossmann-like Domain"/>
    <property type="match status" value="1"/>
</dbReference>
<dbReference type="PANTHER" id="PTHR42760:SF133">
    <property type="entry name" value="3-OXOACYL-[ACYL-CARRIER-PROTEIN] REDUCTASE"/>
    <property type="match status" value="1"/>
</dbReference>
<dbReference type="GO" id="GO:0016616">
    <property type="term" value="F:oxidoreductase activity, acting on the CH-OH group of donors, NAD or NADP as acceptor"/>
    <property type="evidence" value="ECO:0007669"/>
    <property type="project" value="TreeGrafter"/>
</dbReference>
<reference evidence="4" key="1">
    <citation type="submission" date="2021-02" db="EMBL/GenBank/DDBJ databases">
        <authorList>
            <person name="Vanwijnsberghe S."/>
        </authorList>
    </citation>
    <scope>NUCLEOTIDE SEQUENCE</scope>
    <source>
        <strain evidence="4">R-70211</strain>
    </source>
</reference>
<dbReference type="Proteomes" id="UP000675121">
    <property type="component" value="Unassembled WGS sequence"/>
</dbReference>
<dbReference type="SMART" id="SM00822">
    <property type="entry name" value="PKS_KR"/>
    <property type="match status" value="1"/>
</dbReference>
<dbReference type="PRINTS" id="PR00080">
    <property type="entry name" value="SDRFAMILY"/>
</dbReference>
<accession>A0A9N8MY45</accession>
<dbReference type="InterPro" id="IPR057326">
    <property type="entry name" value="KR_dom"/>
</dbReference>
<protein>
    <submittedName>
        <fullName evidence="4">Oxidoreductase UcpA</fullName>
        <ecNumber evidence="4">1.-.-.-</ecNumber>
    </submittedName>
</protein>
<evidence type="ECO:0000259" key="3">
    <source>
        <dbReference type="SMART" id="SM00822"/>
    </source>
</evidence>
<dbReference type="PANTHER" id="PTHR42760">
    <property type="entry name" value="SHORT-CHAIN DEHYDROGENASES/REDUCTASES FAMILY MEMBER"/>
    <property type="match status" value="1"/>
</dbReference>